<dbReference type="Proteomes" id="UP001595847">
    <property type="component" value="Unassembled WGS sequence"/>
</dbReference>
<keyword evidence="2 7" id="KW-0812">Transmembrane</keyword>
<sequence length="270" mass="30156">MPLMDHLRELRNRVVFALLFIAAGCVVGFLVFDPVWDFLQRPYCEVPQVQETGSCELIFTGIFDAFFLNFKVAAIVGILVSSPFWLYQLWAFVAPALRGREKRYTYYFIGAAVPLFLSGAGLAYYITGLAMEVLFGFGTEGMVQMIDITSYLNYMITMILVFGVAFVVPLIVVLLNLMGVLSHAVLAKWRRLIIFVIFVIAAVVTPAEPISMLALAIPLVLLYEVAELICYLNDRRKGREDPYAGLDDDEMSALDDADADDDVPGLPPKR</sequence>
<comment type="subunit">
    <text evidence="7">The Tat system comprises two distinct complexes: a TatABC complex, containing multiple copies of TatA, TatB and TatC subunits, and a separate TatA complex, containing only TatA subunits. Substrates initially bind to the TatABC complex, which probably triggers association of the separate TatA complex to form the active translocon.</text>
</comment>
<comment type="subcellular location">
    <subcellularLocation>
        <location evidence="7">Cell membrane</location>
        <topology evidence="7">Multi-pass membrane protein</topology>
    </subcellularLocation>
    <subcellularLocation>
        <location evidence="1">Membrane</location>
        <topology evidence="1">Multi-pass membrane protein</topology>
    </subcellularLocation>
</comment>
<evidence type="ECO:0000256" key="4">
    <source>
        <dbReference type="ARBA" id="ARBA00022989"/>
    </source>
</evidence>
<evidence type="ECO:0000256" key="8">
    <source>
        <dbReference type="SAM" id="MobiDB-lite"/>
    </source>
</evidence>
<feature type="compositionally biased region" description="Acidic residues" evidence="8">
    <location>
        <begin position="246"/>
        <end position="263"/>
    </location>
</feature>
<dbReference type="NCBIfam" id="TIGR00945">
    <property type="entry name" value="tatC"/>
    <property type="match status" value="1"/>
</dbReference>
<feature type="transmembrane region" description="Helical" evidence="7">
    <location>
        <begin position="106"/>
        <end position="131"/>
    </location>
</feature>
<keyword evidence="6 7" id="KW-0472">Membrane</keyword>
<comment type="caution">
    <text evidence="9">The sequence shown here is derived from an EMBL/GenBank/DDBJ whole genome shotgun (WGS) entry which is preliminary data.</text>
</comment>
<organism evidence="9 10">
    <name type="scientific">Nocardiopsis sediminis</name>
    <dbReference type="NCBI Taxonomy" id="1778267"/>
    <lineage>
        <taxon>Bacteria</taxon>
        <taxon>Bacillati</taxon>
        <taxon>Actinomycetota</taxon>
        <taxon>Actinomycetes</taxon>
        <taxon>Streptosporangiales</taxon>
        <taxon>Nocardiopsidaceae</taxon>
        <taxon>Nocardiopsis</taxon>
    </lineage>
</organism>
<feature type="transmembrane region" description="Helical" evidence="7">
    <location>
        <begin position="72"/>
        <end position="94"/>
    </location>
</feature>
<dbReference type="EMBL" id="JBHSBH010000007">
    <property type="protein sequence ID" value="MFC3996349.1"/>
    <property type="molecule type" value="Genomic_DNA"/>
</dbReference>
<feature type="transmembrane region" description="Helical" evidence="7">
    <location>
        <begin position="12"/>
        <end position="32"/>
    </location>
</feature>
<keyword evidence="7" id="KW-1003">Cell membrane</keyword>
<evidence type="ECO:0000256" key="7">
    <source>
        <dbReference type="HAMAP-Rule" id="MF_00902"/>
    </source>
</evidence>
<name>A0ABV8FLU0_9ACTN</name>
<evidence type="ECO:0000256" key="2">
    <source>
        <dbReference type="ARBA" id="ARBA00022692"/>
    </source>
</evidence>
<dbReference type="HAMAP" id="MF_00902">
    <property type="entry name" value="TatC"/>
    <property type="match status" value="1"/>
</dbReference>
<keyword evidence="3 7" id="KW-0653">Protein transport</keyword>
<keyword evidence="7" id="KW-0813">Transport</keyword>
<dbReference type="InterPro" id="IPR002033">
    <property type="entry name" value="TatC"/>
</dbReference>
<evidence type="ECO:0000256" key="1">
    <source>
        <dbReference type="ARBA" id="ARBA00004141"/>
    </source>
</evidence>
<feature type="transmembrane region" description="Helical" evidence="7">
    <location>
        <begin position="213"/>
        <end position="232"/>
    </location>
</feature>
<evidence type="ECO:0000256" key="3">
    <source>
        <dbReference type="ARBA" id="ARBA00022927"/>
    </source>
</evidence>
<feature type="transmembrane region" description="Helical" evidence="7">
    <location>
        <begin position="151"/>
        <end position="177"/>
    </location>
</feature>
<evidence type="ECO:0000256" key="5">
    <source>
        <dbReference type="ARBA" id="ARBA00023010"/>
    </source>
</evidence>
<dbReference type="PANTHER" id="PTHR30371:SF0">
    <property type="entry name" value="SEC-INDEPENDENT PROTEIN TRANSLOCASE PROTEIN TATC, CHLOROPLASTIC-RELATED"/>
    <property type="match status" value="1"/>
</dbReference>
<accession>A0ABV8FLU0</accession>
<evidence type="ECO:0000313" key="9">
    <source>
        <dbReference type="EMBL" id="MFC3996349.1"/>
    </source>
</evidence>
<protein>
    <recommendedName>
        <fullName evidence="7">Sec-independent protein translocase protein TatC</fullName>
    </recommendedName>
</protein>
<reference evidence="10" key="1">
    <citation type="journal article" date="2019" name="Int. J. Syst. Evol. Microbiol.">
        <title>The Global Catalogue of Microorganisms (GCM) 10K type strain sequencing project: providing services to taxonomists for standard genome sequencing and annotation.</title>
        <authorList>
            <consortium name="The Broad Institute Genomics Platform"/>
            <consortium name="The Broad Institute Genome Sequencing Center for Infectious Disease"/>
            <person name="Wu L."/>
            <person name="Ma J."/>
        </authorList>
    </citation>
    <scope>NUCLEOTIDE SEQUENCE [LARGE SCALE GENOMIC DNA]</scope>
    <source>
        <strain evidence="10">TBRC 1826</strain>
    </source>
</reference>
<keyword evidence="10" id="KW-1185">Reference proteome</keyword>
<dbReference type="PANTHER" id="PTHR30371">
    <property type="entry name" value="SEC-INDEPENDENT PROTEIN TRANSLOCASE PROTEIN TATC"/>
    <property type="match status" value="1"/>
</dbReference>
<evidence type="ECO:0000313" key="10">
    <source>
        <dbReference type="Proteomes" id="UP001595847"/>
    </source>
</evidence>
<keyword evidence="5 7" id="KW-0811">Translocation</keyword>
<comment type="function">
    <text evidence="7">Part of the twin-arginine translocation (Tat) system that transports large folded proteins containing a characteristic twin-arginine motif in their signal peptide across membranes. Together with TatB, TatC is part of a receptor directly interacting with Tat signal peptides.</text>
</comment>
<evidence type="ECO:0000256" key="6">
    <source>
        <dbReference type="ARBA" id="ARBA00023136"/>
    </source>
</evidence>
<feature type="region of interest" description="Disordered" evidence="8">
    <location>
        <begin position="238"/>
        <end position="270"/>
    </location>
</feature>
<keyword evidence="4 7" id="KW-1133">Transmembrane helix</keyword>
<comment type="similarity">
    <text evidence="7">Belongs to the TatC family.</text>
</comment>
<gene>
    <name evidence="7 9" type="primary">tatC</name>
    <name evidence="9" type="ORF">ACFOVU_10510</name>
</gene>
<proteinExistence type="inferred from homology"/>
<feature type="transmembrane region" description="Helical" evidence="7">
    <location>
        <begin position="189"/>
        <end position="207"/>
    </location>
</feature>
<dbReference type="PRINTS" id="PR01840">
    <property type="entry name" value="TATCFAMILY"/>
</dbReference>
<dbReference type="RefSeq" id="WP_378532818.1">
    <property type="nucleotide sequence ID" value="NZ_JBHSBH010000007.1"/>
</dbReference>
<dbReference type="Pfam" id="PF00902">
    <property type="entry name" value="TatC"/>
    <property type="match status" value="1"/>
</dbReference>